<dbReference type="RefSeq" id="WP_074754694.1">
    <property type="nucleotide sequence ID" value="NZ_FOGJ01000004.1"/>
</dbReference>
<dbReference type="AlphaFoldDB" id="A0A1H9NFD6"/>
<dbReference type="GO" id="GO:0003924">
    <property type="term" value="F:GTPase activity"/>
    <property type="evidence" value="ECO:0007669"/>
    <property type="project" value="UniProtKB-UniRule"/>
</dbReference>
<feature type="region of interest" description="Disordered" evidence="14">
    <location>
        <begin position="164"/>
        <end position="196"/>
    </location>
</feature>
<reference evidence="17 18" key="1">
    <citation type="submission" date="2016-10" db="EMBL/GenBank/DDBJ databases">
        <authorList>
            <person name="de Groot N.N."/>
        </authorList>
    </citation>
    <scope>NUCLEOTIDE SEQUENCE [LARGE SCALE GENOMIC DNA]</scope>
    <source>
        <strain evidence="17 18">AR40</strain>
    </source>
</reference>
<proteinExistence type="inferred from homology"/>
<evidence type="ECO:0000313" key="17">
    <source>
        <dbReference type="EMBL" id="SER34670.1"/>
    </source>
</evidence>
<dbReference type="SMART" id="SM00382">
    <property type="entry name" value="AAA"/>
    <property type="match status" value="1"/>
</dbReference>
<name>A0A1H9NFD6_BUTFI</name>
<protein>
    <recommendedName>
        <fullName evidence="3 13">Flagellar biosynthesis protein FlhF</fullName>
    </recommendedName>
</protein>
<dbReference type="GO" id="GO:0006614">
    <property type="term" value="P:SRP-dependent cotranslational protein targeting to membrane"/>
    <property type="evidence" value="ECO:0007669"/>
    <property type="project" value="UniProtKB-UniRule"/>
</dbReference>
<comment type="subcellular location">
    <subcellularLocation>
        <location evidence="1">Cell membrane</location>
        <topology evidence="1">Peripheral membrane protein</topology>
        <orientation evidence="1">Cytoplasmic side</orientation>
    </subcellularLocation>
</comment>
<keyword evidence="17" id="KW-0969">Cilium</keyword>
<dbReference type="GO" id="GO:0005047">
    <property type="term" value="F:signal recognition particle binding"/>
    <property type="evidence" value="ECO:0007669"/>
    <property type="project" value="TreeGrafter"/>
</dbReference>
<dbReference type="PANTHER" id="PTHR43134:SF3">
    <property type="entry name" value="FLAGELLAR BIOSYNTHESIS PROTEIN FLHF"/>
    <property type="match status" value="1"/>
</dbReference>
<evidence type="ECO:0000256" key="8">
    <source>
        <dbReference type="ARBA" id="ARBA00022927"/>
    </source>
</evidence>
<dbReference type="PANTHER" id="PTHR43134">
    <property type="entry name" value="SIGNAL RECOGNITION PARTICLE RECEPTOR SUBUNIT ALPHA"/>
    <property type="match status" value="1"/>
</dbReference>
<evidence type="ECO:0000256" key="3">
    <source>
        <dbReference type="ARBA" id="ARBA00014919"/>
    </source>
</evidence>
<feature type="compositionally biased region" description="Low complexity" evidence="14">
    <location>
        <begin position="182"/>
        <end position="193"/>
    </location>
</feature>
<dbReference type="GO" id="GO:0005886">
    <property type="term" value="C:plasma membrane"/>
    <property type="evidence" value="ECO:0007669"/>
    <property type="project" value="UniProtKB-SubCell"/>
</dbReference>
<evidence type="ECO:0000256" key="2">
    <source>
        <dbReference type="ARBA" id="ARBA00008531"/>
    </source>
</evidence>
<evidence type="ECO:0000256" key="6">
    <source>
        <dbReference type="ARBA" id="ARBA00022741"/>
    </source>
</evidence>
<dbReference type="Gene3D" id="3.40.50.300">
    <property type="entry name" value="P-loop containing nucleotide triphosphate hydrolases"/>
    <property type="match status" value="1"/>
</dbReference>
<feature type="domain" description="SRP54-type proteins GTP-binding" evidence="16">
    <location>
        <begin position="269"/>
        <end position="463"/>
    </location>
</feature>
<evidence type="ECO:0000259" key="15">
    <source>
        <dbReference type="SMART" id="SM00382"/>
    </source>
</evidence>
<dbReference type="Pfam" id="PF00448">
    <property type="entry name" value="SRP54"/>
    <property type="match status" value="1"/>
</dbReference>
<dbReference type="Gene3D" id="1.20.120.1380">
    <property type="entry name" value="Flagellar FlhF biosynthesis protein, N domain"/>
    <property type="match status" value="1"/>
</dbReference>
<comment type="similarity">
    <text evidence="2">Belongs to the GTP-binding SRP family.</text>
</comment>
<evidence type="ECO:0000256" key="1">
    <source>
        <dbReference type="ARBA" id="ARBA00004413"/>
    </source>
</evidence>
<keyword evidence="4" id="KW-0813">Transport</keyword>
<dbReference type="InterPro" id="IPR003593">
    <property type="entry name" value="AAA+_ATPase"/>
</dbReference>
<organism evidence="17 18">
    <name type="scientific">Butyrivibrio fibrisolvens</name>
    <dbReference type="NCBI Taxonomy" id="831"/>
    <lineage>
        <taxon>Bacteria</taxon>
        <taxon>Bacillati</taxon>
        <taxon>Bacillota</taxon>
        <taxon>Clostridia</taxon>
        <taxon>Lachnospirales</taxon>
        <taxon>Lachnospiraceae</taxon>
        <taxon>Butyrivibrio</taxon>
    </lineage>
</organism>
<evidence type="ECO:0000256" key="14">
    <source>
        <dbReference type="SAM" id="MobiDB-lite"/>
    </source>
</evidence>
<dbReference type="NCBIfam" id="TIGR03499">
    <property type="entry name" value="FlhF"/>
    <property type="match status" value="1"/>
</dbReference>
<dbReference type="GO" id="GO:0015031">
    <property type="term" value="P:protein transport"/>
    <property type="evidence" value="ECO:0007669"/>
    <property type="project" value="UniProtKB-KW"/>
</dbReference>
<keyword evidence="5" id="KW-1003">Cell membrane</keyword>
<keyword evidence="8" id="KW-0653">Protein transport</keyword>
<dbReference type="FunFam" id="3.40.50.300:FF:000695">
    <property type="entry name" value="Flagellar biosynthesis regulator FlhF"/>
    <property type="match status" value="1"/>
</dbReference>
<evidence type="ECO:0000256" key="5">
    <source>
        <dbReference type="ARBA" id="ARBA00022475"/>
    </source>
</evidence>
<dbReference type="SUPFAM" id="SSF52540">
    <property type="entry name" value="P-loop containing nucleoside triphosphate hydrolases"/>
    <property type="match status" value="1"/>
</dbReference>
<dbReference type="OrthoDB" id="9778554at2"/>
<keyword evidence="6" id="KW-0547">Nucleotide-binding</keyword>
<dbReference type="eggNOG" id="COG1419">
    <property type="taxonomic scope" value="Bacteria"/>
</dbReference>
<dbReference type="GO" id="GO:0044781">
    <property type="term" value="P:bacterial-type flagellum organization"/>
    <property type="evidence" value="ECO:0007669"/>
    <property type="project" value="UniProtKB-UniRule"/>
</dbReference>
<gene>
    <name evidence="17" type="ORF">SAMN04487884_104171</name>
</gene>
<feature type="compositionally biased region" description="Basic and acidic residues" evidence="14">
    <location>
        <begin position="165"/>
        <end position="181"/>
    </location>
</feature>
<evidence type="ECO:0000313" key="18">
    <source>
        <dbReference type="Proteomes" id="UP000182584"/>
    </source>
</evidence>
<keyword evidence="17" id="KW-0282">Flagellum</keyword>
<evidence type="ECO:0000256" key="11">
    <source>
        <dbReference type="ARBA" id="ARBA00023225"/>
    </source>
</evidence>
<dbReference type="GO" id="GO:0005525">
    <property type="term" value="F:GTP binding"/>
    <property type="evidence" value="ECO:0007669"/>
    <property type="project" value="UniProtKB-UniRule"/>
</dbReference>
<sequence length="468" mass="51750">MIIKKFVGKTEEDATQQARDELGTGIVVMNVRPVRRVGFWSFLQKPKTEVTVALEEEPDLSDRIVRPKKSQITPDKDKETAAVEEPVDINKKLVKAAQSGILPPLKVAGADSLKLATTNAVAAENATASSVVLERAGVTVPSSNSVIEEKLDSLHSLLEQNIVRPQKDAGSSKDALEHKESTNASSNNSINVNSKDDPIPDETLSFIKLLYNTMIENEVDERYVNELTDEAHRFTRPGIPLEYFLSNVYQKMILKFGKPEEITPSENGVKAEIFIGPTGVGKTTTIAKLASNLSVTAHKKVALITVDTYRIAAAEQLRTYASILEIPFRVIYSVEDIRKAADDFQDMDYIMVDTAGHSIHNDEQKSEVGKFVDALKEKMDTDTFLVMSASTKYRDLLEIVDAYKEDFDYKLIFTKMDETGAVGNLYNIRLHTGAPMSYITNGQNVPDDIAVFDAQRVVKSLLGGKGML</sequence>
<dbReference type="InterPro" id="IPR020006">
    <property type="entry name" value="FlhF"/>
</dbReference>
<keyword evidence="11" id="KW-1006">Bacterial flagellum protein export</keyword>
<dbReference type="InterPro" id="IPR000897">
    <property type="entry name" value="SRP54_GTPase_dom"/>
</dbReference>
<dbReference type="InterPro" id="IPR027417">
    <property type="entry name" value="P-loop_NTPase"/>
</dbReference>
<keyword evidence="10" id="KW-0472">Membrane</keyword>
<dbReference type="SMART" id="SM00962">
    <property type="entry name" value="SRP54"/>
    <property type="match status" value="1"/>
</dbReference>
<evidence type="ECO:0000256" key="4">
    <source>
        <dbReference type="ARBA" id="ARBA00022448"/>
    </source>
</evidence>
<comment type="function">
    <text evidence="12">Necessary for flagellar biosynthesis. May be involved in translocation of the flagellum.</text>
</comment>
<evidence type="ECO:0000256" key="7">
    <source>
        <dbReference type="ARBA" id="ARBA00022795"/>
    </source>
</evidence>
<keyword evidence="7" id="KW-1005">Bacterial flagellum biogenesis</keyword>
<evidence type="ECO:0000259" key="16">
    <source>
        <dbReference type="SMART" id="SM00962"/>
    </source>
</evidence>
<keyword evidence="9" id="KW-0342">GTP-binding</keyword>
<accession>A0A1H9NFD6</accession>
<evidence type="ECO:0000256" key="13">
    <source>
        <dbReference type="NCBIfam" id="TIGR03499"/>
    </source>
</evidence>
<evidence type="ECO:0000256" key="12">
    <source>
        <dbReference type="ARBA" id="ARBA00025337"/>
    </source>
</evidence>
<keyword evidence="17" id="KW-0966">Cell projection</keyword>
<dbReference type="CDD" id="cd17873">
    <property type="entry name" value="FlhF"/>
    <property type="match status" value="1"/>
</dbReference>
<dbReference type="Proteomes" id="UP000182584">
    <property type="component" value="Unassembled WGS sequence"/>
</dbReference>
<evidence type="ECO:0000256" key="10">
    <source>
        <dbReference type="ARBA" id="ARBA00023136"/>
    </source>
</evidence>
<dbReference type="EMBL" id="FOGJ01000004">
    <property type="protein sequence ID" value="SER34670.1"/>
    <property type="molecule type" value="Genomic_DNA"/>
</dbReference>
<feature type="domain" description="AAA+ ATPase" evidence="15">
    <location>
        <begin position="268"/>
        <end position="417"/>
    </location>
</feature>
<evidence type="ECO:0000256" key="9">
    <source>
        <dbReference type="ARBA" id="ARBA00023134"/>
    </source>
</evidence>
<dbReference type="InterPro" id="IPR047040">
    <property type="entry name" value="FlhF__GTPase_dom"/>
</dbReference>